<dbReference type="Pfam" id="PF04479">
    <property type="entry name" value="RTA1"/>
    <property type="match status" value="1"/>
</dbReference>
<feature type="region of interest" description="Disordered" evidence="5">
    <location>
        <begin position="297"/>
        <end position="320"/>
    </location>
</feature>
<feature type="transmembrane region" description="Helical" evidence="6">
    <location>
        <begin position="136"/>
        <end position="158"/>
    </location>
</feature>
<evidence type="ECO:0000256" key="2">
    <source>
        <dbReference type="ARBA" id="ARBA00022692"/>
    </source>
</evidence>
<keyword evidence="8" id="KW-1185">Reference proteome</keyword>
<sequence length="320" mass="33848">MDGPPPNLVAFGPDANCTLEICPVEWSVYRYVPSLPANIVFAALFALAGLVHVYLGIRWRQWTFMGFMLLGCIVEIVGYAGRIMMHSNPFDFVGFMTQIALLTFAPVFYSAAIYITLSKTIIHYSPSISRLKPPTLYIWIFIPADVVCLVLQAAGGALSSSSTGNSQTGIDLALAGLSLQVIVIVAFILLFADHIIRHQLLARTGAVPAIPPRTRVFIAGLSAATLLILARCSFRCYELQEGYSGEAVADEALFIGLEGVPVVLAAFALAVGHPGLVFGRGGAPAVIDGGEAQGAAKGLPMTEGNNMGSSSASSVSAARR</sequence>
<feature type="transmembrane region" description="Helical" evidence="6">
    <location>
        <begin position="35"/>
        <end position="55"/>
    </location>
</feature>
<evidence type="ECO:0000313" key="8">
    <source>
        <dbReference type="Proteomes" id="UP001187682"/>
    </source>
</evidence>
<evidence type="ECO:0000256" key="3">
    <source>
        <dbReference type="ARBA" id="ARBA00022989"/>
    </source>
</evidence>
<comment type="caution">
    <text evidence="7">The sequence shown here is derived from an EMBL/GenBank/DDBJ whole genome shotgun (WGS) entry which is preliminary data.</text>
</comment>
<proteinExistence type="predicted"/>
<protein>
    <submittedName>
        <fullName evidence="7">Related to phospholipid-translocating ATPase</fullName>
    </submittedName>
</protein>
<dbReference type="PANTHER" id="PTHR31465:SF7">
    <property type="entry name" value="SPHINGOID LONG-CHAIN BASE TRANSPORTER RSB1"/>
    <property type="match status" value="1"/>
</dbReference>
<organism evidence="7 8">
    <name type="scientific">Cephalotrichum gorgonifer</name>
    <dbReference type="NCBI Taxonomy" id="2041049"/>
    <lineage>
        <taxon>Eukaryota</taxon>
        <taxon>Fungi</taxon>
        <taxon>Dikarya</taxon>
        <taxon>Ascomycota</taxon>
        <taxon>Pezizomycotina</taxon>
        <taxon>Sordariomycetes</taxon>
        <taxon>Hypocreomycetidae</taxon>
        <taxon>Microascales</taxon>
        <taxon>Microascaceae</taxon>
        <taxon>Cephalotrichum</taxon>
    </lineage>
</organism>
<keyword evidence="2 6" id="KW-0812">Transmembrane</keyword>
<dbReference type="Proteomes" id="UP001187682">
    <property type="component" value="Unassembled WGS sequence"/>
</dbReference>
<evidence type="ECO:0000256" key="6">
    <source>
        <dbReference type="SAM" id="Phobius"/>
    </source>
</evidence>
<accession>A0AAE8MXS6</accession>
<evidence type="ECO:0000256" key="5">
    <source>
        <dbReference type="SAM" id="MobiDB-lite"/>
    </source>
</evidence>
<evidence type="ECO:0000313" key="7">
    <source>
        <dbReference type="EMBL" id="SPO01165.1"/>
    </source>
</evidence>
<evidence type="ECO:0000256" key="1">
    <source>
        <dbReference type="ARBA" id="ARBA00004141"/>
    </source>
</evidence>
<gene>
    <name evidence="7" type="ORF">DNG_03912</name>
</gene>
<keyword evidence="4 6" id="KW-0472">Membrane</keyword>
<name>A0AAE8MXS6_9PEZI</name>
<dbReference type="EMBL" id="ONZQ02000004">
    <property type="protein sequence ID" value="SPO01165.1"/>
    <property type="molecule type" value="Genomic_DNA"/>
</dbReference>
<dbReference type="PANTHER" id="PTHR31465">
    <property type="entry name" value="PROTEIN RTA1-RELATED"/>
    <property type="match status" value="1"/>
</dbReference>
<comment type="subcellular location">
    <subcellularLocation>
        <location evidence="1">Membrane</location>
        <topology evidence="1">Multi-pass membrane protein</topology>
    </subcellularLocation>
</comment>
<evidence type="ECO:0000256" key="4">
    <source>
        <dbReference type="ARBA" id="ARBA00023136"/>
    </source>
</evidence>
<feature type="transmembrane region" description="Helical" evidence="6">
    <location>
        <begin position="92"/>
        <end position="115"/>
    </location>
</feature>
<dbReference type="GO" id="GO:0005886">
    <property type="term" value="C:plasma membrane"/>
    <property type="evidence" value="ECO:0007669"/>
    <property type="project" value="TreeGrafter"/>
</dbReference>
<feature type="compositionally biased region" description="Low complexity" evidence="5">
    <location>
        <begin position="309"/>
        <end position="320"/>
    </location>
</feature>
<dbReference type="GO" id="GO:0000324">
    <property type="term" value="C:fungal-type vacuole"/>
    <property type="evidence" value="ECO:0007669"/>
    <property type="project" value="TreeGrafter"/>
</dbReference>
<keyword evidence="3 6" id="KW-1133">Transmembrane helix</keyword>
<feature type="transmembrane region" description="Helical" evidence="6">
    <location>
        <begin position="62"/>
        <end position="80"/>
    </location>
</feature>
<feature type="transmembrane region" description="Helical" evidence="6">
    <location>
        <begin position="170"/>
        <end position="192"/>
    </location>
</feature>
<dbReference type="InterPro" id="IPR007568">
    <property type="entry name" value="RTA1"/>
</dbReference>
<dbReference type="AlphaFoldDB" id="A0AAE8MXS6"/>
<reference evidence="7" key="1">
    <citation type="submission" date="2018-03" db="EMBL/GenBank/DDBJ databases">
        <authorList>
            <person name="Guldener U."/>
        </authorList>
    </citation>
    <scope>NUCLEOTIDE SEQUENCE</scope>
</reference>